<name>A0A927N456_9ACTN</name>
<dbReference type="Proteomes" id="UP000638648">
    <property type="component" value="Unassembled WGS sequence"/>
</dbReference>
<comment type="cofactor">
    <cofactor evidence="1">
        <name>FAD</name>
        <dbReference type="ChEBI" id="CHEBI:57692"/>
    </cofactor>
</comment>
<dbReference type="PANTHER" id="PTHR13847">
    <property type="entry name" value="SARCOSINE DEHYDROGENASE-RELATED"/>
    <property type="match status" value="1"/>
</dbReference>
<organism evidence="6 7">
    <name type="scientific">Actinopolymorpha pittospori</name>
    <dbReference type="NCBI Taxonomy" id="648752"/>
    <lineage>
        <taxon>Bacteria</taxon>
        <taxon>Bacillati</taxon>
        <taxon>Actinomycetota</taxon>
        <taxon>Actinomycetes</taxon>
        <taxon>Propionibacteriales</taxon>
        <taxon>Actinopolymorphaceae</taxon>
        <taxon>Actinopolymorpha</taxon>
    </lineage>
</organism>
<evidence type="ECO:0000313" key="6">
    <source>
        <dbReference type="EMBL" id="MBE1612336.1"/>
    </source>
</evidence>
<evidence type="ECO:0000313" key="7">
    <source>
        <dbReference type="Proteomes" id="UP000638648"/>
    </source>
</evidence>
<dbReference type="InterPro" id="IPR006076">
    <property type="entry name" value="FAD-dep_OxRdtase"/>
</dbReference>
<dbReference type="EC" id="1.4.99.-" evidence="6"/>
<evidence type="ECO:0000259" key="5">
    <source>
        <dbReference type="Pfam" id="PF01266"/>
    </source>
</evidence>
<evidence type="ECO:0000256" key="1">
    <source>
        <dbReference type="ARBA" id="ARBA00001974"/>
    </source>
</evidence>
<evidence type="ECO:0000256" key="4">
    <source>
        <dbReference type="ARBA" id="ARBA00023002"/>
    </source>
</evidence>
<gene>
    <name evidence="6" type="ORF">HEB94_009184</name>
</gene>
<evidence type="ECO:0000256" key="2">
    <source>
        <dbReference type="ARBA" id="ARBA00009410"/>
    </source>
</evidence>
<dbReference type="Pfam" id="PF01266">
    <property type="entry name" value="DAO"/>
    <property type="match status" value="1"/>
</dbReference>
<dbReference type="GO" id="GO:0016491">
    <property type="term" value="F:oxidoreductase activity"/>
    <property type="evidence" value="ECO:0007669"/>
    <property type="project" value="UniProtKB-KW"/>
</dbReference>
<dbReference type="PANTHER" id="PTHR13847:SF286">
    <property type="entry name" value="D-AMINO ACID DEHYDROGENASE"/>
    <property type="match status" value="1"/>
</dbReference>
<dbReference type="AlphaFoldDB" id="A0A927N456"/>
<dbReference type="InterPro" id="IPR036188">
    <property type="entry name" value="FAD/NAD-bd_sf"/>
</dbReference>
<keyword evidence="4 6" id="KW-0560">Oxidoreductase</keyword>
<comment type="caution">
    <text evidence="6">The sequence shown here is derived from an EMBL/GenBank/DDBJ whole genome shotgun (WGS) entry which is preliminary data.</text>
</comment>
<dbReference type="SUPFAM" id="SSF54373">
    <property type="entry name" value="FAD-linked reductases, C-terminal domain"/>
    <property type="match status" value="1"/>
</dbReference>
<keyword evidence="7" id="KW-1185">Reference proteome</keyword>
<keyword evidence="3" id="KW-0285">Flavoprotein</keyword>
<dbReference type="Gene3D" id="3.30.9.10">
    <property type="entry name" value="D-Amino Acid Oxidase, subunit A, domain 2"/>
    <property type="match status" value="1"/>
</dbReference>
<reference evidence="6" key="1">
    <citation type="submission" date="2020-10" db="EMBL/GenBank/DDBJ databases">
        <title>Sequencing the genomes of 1000 actinobacteria strains.</title>
        <authorList>
            <person name="Klenk H.-P."/>
        </authorList>
    </citation>
    <scope>NUCLEOTIDE SEQUENCE</scope>
    <source>
        <strain evidence="6">DSM 45354</strain>
    </source>
</reference>
<dbReference type="RefSeq" id="WP_192755407.1">
    <property type="nucleotide sequence ID" value="NZ_BAABJL010000005.1"/>
</dbReference>
<proteinExistence type="inferred from homology"/>
<sequence length="379" mass="38993">MRVVVIGGGIVGASTAYHLALRNIEVVLIDRADPGRATDAGAGIICPWLSRSTADPDAFRLNVAGATYYPELVARLADDGETESSYSPVGGIQVSTDETDLADAYDLAQRRAAAIPQVGTVTRLEPREVRRLFPPLHPDLGGVHVSGGGRVDGAKMRDALTRACARRGVRMVTGSARLVLVDGRVGGVHLENGGDDDPGEGGTIIGSDAVVVASGAWSGELLEPAGVKLGLAPQKGQIMHFALADADTSTWPVIQPPGSHYLLAFPGGRVVCGATRETGSGYDYRVTAAGVHEVLDAAISVAPGLADALVLETRVGFRPLSDDAVPLLGSIAGIEGLVLATGFGATGLTAGPYAGLIASRLAVGEHPAFDLAAYDPQRV</sequence>
<protein>
    <submittedName>
        <fullName evidence="6">D-amino-acid dehydrogenase</fullName>
        <ecNumber evidence="6">1.4.99.-</ecNumber>
    </submittedName>
</protein>
<comment type="similarity">
    <text evidence="2">Belongs to the DadA oxidoreductase family.</text>
</comment>
<feature type="domain" description="FAD dependent oxidoreductase" evidence="5">
    <location>
        <begin position="2"/>
        <end position="359"/>
    </location>
</feature>
<dbReference type="GO" id="GO:0005737">
    <property type="term" value="C:cytoplasm"/>
    <property type="evidence" value="ECO:0007669"/>
    <property type="project" value="TreeGrafter"/>
</dbReference>
<evidence type="ECO:0000256" key="3">
    <source>
        <dbReference type="ARBA" id="ARBA00022630"/>
    </source>
</evidence>
<dbReference type="EMBL" id="JADBEM010000001">
    <property type="protein sequence ID" value="MBE1612336.1"/>
    <property type="molecule type" value="Genomic_DNA"/>
</dbReference>
<accession>A0A927N456</accession>
<dbReference type="SUPFAM" id="SSF51905">
    <property type="entry name" value="FAD/NAD(P)-binding domain"/>
    <property type="match status" value="1"/>
</dbReference>
<dbReference type="Gene3D" id="3.50.50.60">
    <property type="entry name" value="FAD/NAD(P)-binding domain"/>
    <property type="match status" value="1"/>
</dbReference>